<evidence type="ECO:0000313" key="2">
    <source>
        <dbReference type="EMBL" id="KAF9730850.1"/>
    </source>
</evidence>
<proteinExistence type="predicted"/>
<organism evidence="2 3">
    <name type="scientific">Paraphaeosphaeria minitans</name>
    <dbReference type="NCBI Taxonomy" id="565426"/>
    <lineage>
        <taxon>Eukaryota</taxon>
        <taxon>Fungi</taxon>
        <taxon>Dikarya</taxon>
        <taxon>Ascomycota</taxon>
        <taxon>Pezizomycotina</taxon>
        <taxon>Dothideomycetes</taxon>
        <taxon>Pleosporomycetidae</taxon>
        <taxon>Pleosporales</taxon>
        <taxon>Massarineae</taxon>
        <taxon>Didymosphaeriaceae</taxon>
        <taxon>Paraphaeosphaeria</taxon>
    </lineage>
</organism>
<dbReference type="OrthoDB" id="185175at2759"/>
<keyword evidence="3" id="KW-1185">Reference proteome</keyword>
<comment type="caution">
    <text evidence="2">The sequence shown here is derived from an EMBL/GenBank/DDBJ whole genome shotgun (WGS) entry which is preliminary data.</text>
</comment>
<evidence type="ECO:0000256" key="1">
    <source>
        <dbReference type="SAM" id="Coils"/>
    </source>
</evidence>
<evidence type="ECO:0000313" key="3">
    <source>
        <dbReference type="Proteomes" id="UP000756921"/>
    </source>
</evidence>
<accession>A0A9P6GAJ2</accession>
<protein>
    <submittedName>
        <fullName evidence="2">Uncharacterized protein</fullName>
    </submittedName>
</protein>
<feature type="coiled-coil region" evidence="1">
    <location>
        <begin position="181"/>
        <end position="208"/>
    </location>
</feature>
<dbReference type="EMBL" id="WJXW01000013">
    <property type="protein sequence ID" value="KAF9730850.1"/>
    <property type="molecule type" value="Genomic_DNA"/>
</dbReference>
<dbReference type="Proteomes" id="UP000756921">
    <property type="component" value="Unassembled WGS sequence"/>
</dbReference>
<dbReference type="AlphaFoldDB" id="A0A9P6GAJ2"/>
<keyword evidence="1" id="KW-0175">Coiled coil</keyword>
<reference evidence="2" key="1">
    <citation type="journal article" date="2020" name="Mol. Plant Microbe Interact.">
        <title>Genome Sequence of the Biocontrol Agent Coniothyrium minitans strain Conio (IMI 134523).</title>
        <authorList>
            <person name="Patel D."/>
            <person name="Shittu T.A."/>
            <person name="Baroncelli R."/>
            <person name="Muthumeenakshi S."/>
            <person name="Osborne T.H."/>
            <person name="Janganan T.K."/>
            <person name="Sreenivasaprasad S."/>
        </authorList>
    </citation>
    <scope>NUCLEOTIDE SEQUENCE</scope>
    <source>
        <strain evidence="2">Conio</strain>
    </source>
</reference>
<sequence length="213" mass="24504">MSVFRYKTEEERFQAEQDHEFVWGVINKDEKVLGQLPLGPAEPQTFLHFLQKGDLSDEALAAFDPEALQIMQSLRQEVQKKKKRVDLSEWRAEWLRGEQQRNAWVAPPGESASRSLLMQPAHIDLTTHDVMAQRVLLEYWGEDDEMPTGTLEQKVRWAKEANAAAHAGNANTPEAWTSAAVNRYEATRDDLLQSLEEERRKMQEVIEKHGRPA</sequence>
<name>A0A9P6GAJ2_9PLEO</name>
<gene>
    <name evidence="2" type="ORF">PMIN01_10808</name>
</gene>